<dbReference type="Pfam" id="PF03467">
    <property type="entry name" value="Smg4_UPF3"/>
    <property type="match status" value="1"/>
</dbReference>
<feature type="domain" description="UPF3" evidence="3">
    <location>
        <begin position="7"/>
        <end position="45"/>
    </location>
</feature>
<proteinExistence type="predicted"/>
<dbReference type="InterPro" id="IPR039722">
    <property type="entry name" value="Upf3"/>
</dbReference>
<comment type="subcellular location">
    <subcellularLocation>
        <location evidence="1">Nucleus</location>
    </subcellularLocation>
</comment>
<name>A0A2P6PQU6_ROSCH</name>
<keyword evidence="2" id="KW-0539">Nucleus</keyword>
<comment type="caution">
    <text evidence="4">The sequence shown here is derived from an EMBL/GenBank/DDBJ whole genome shotgun (WGS) entry which is preliminary data.</text>
</comment>
<dbReference type="GO" id="GO:0000184">
    <property type="term" value="P:nuclear-transcribed mRNA catabolic process, nonsense-mediated decay"/>
    <property type="evidence" value="ECO:0007669"/>
    <property type="project" value="InterPro"/>
</dbReference>
<gene>
    <name evidence="4" type="ORF">RchiOBHm_Chr6g0271031</name>
</gene>
<dbReference type="Gene3D" id="3.30.70.330">
    <property type="match status" value="1"/>
</dbReference>
<dbReference type="EMBL" id="PDCK01000044">
    <property type="protein sequence ID" value="PRQ24313.1"/>
    <property type="molecule type" value="Genomic_DNA"/>
</dbReference>
<dbReference type="PANTHER" id="PTHR13112:SF5">
    <property type="entry name" value="REGULATOR OF NONSENSE TRANSCRIPTS UPF3"/>
    <property type="match status" value="1"/>
</dbReference>
<evidence type="ECO:0000313" key="5">
    <source>
        <dbReference type="Proteomes" id="UP000238479"/>
    </source>
</evidence>
<organism evidence="4 5">
    <name type="scientific">Rosa chinensis</name>
    <name type="common">China rose</name>
    <dbReference type="NCBI Taxonomy" id="74649"/>
    <lineage>
        <taxon>Eukaryota</taxon>
        <taxon>Viridiplantae</taxon>
        <taxon>Streptophyta</taxon>
        <taxon>Embryophyta</taxon>
        <taxon>Tracheophyta</taxon>
        <taxon>Spermatophyta</taxon>
        <taxon>Magnoliopsida</taxon>
        <taxon>eudicotyledons</taxon>
        <taxon>Gunneridae</taxon>
        <taxon>Pentapetalae</taxon>
        <taxon>rosids</taxon>
        <taxon>fabids</taxon>
        <taxon>Rosales</taxon>
        <taxon>Rosaceae</taxon>
        <taxon>Rosoideae</taxon>
        <taxon>Rosoideae incertae sedis</taxon>
        <taxon>Rosa</taxon>
    </lineage>
</organism>
<sequence>MKNPSVRTKVLVQHLPPSLSQSDFIQQIDHFFCDRHNWFCFQIMDDHTNTENLQAIRHS</sequence>
<evidence type="ECO:0000313" key="4">
    <source>
        <dbReference type="EMBL" id="PRQ24313.1"/>
    </source>
</evidence>
<reference evidence="4 5" key="1">
    <citation type="journal article" date="2018" name="Nat. Genet.">
        <title>The Rosa genome provides new insights in the design of modern roses.</title>
        <authorList>
            <person name="Bendahmane M."/>
        </authorList>
    </citation>
    <scope>NUCLEOTIDE SEQUENCE [LARGE SCALE GENOMIC DNA]</scope>
    <source>
        <strain evidence="5">cv. Old Blush</strain>
    </source>
</reference>
<evidence type="ECO:0000259" key="3">
    <source>
        <dbReference type="Pfam" id="PF03467"/>
    </source>
</evidence>
<keyword evidence="5" id="KW-1185">Reference proteome</keyword>
<dbReference type="Proteomes" id="UP000238479">
    <property type="component" value="Chromosome 6"/>
</dbReference>
<dbReference type="STRING" id="74649.A0A2P6PQU6"/>
<dbReference type="InterPro" id="IPR005120">
    <property type="entry name" value="UPF3_dom"/>
</dbReference>
<dbReference type="PANTHER" id="PTHR13112">
    <property type="entry name" value="UPF3 REGULATOR OF NONSENSE TRANSCRIPTS-LIKE PROTEIN"/>
    <property type="match status" value="1"/>
</dbReference>
<dbReference type="InterPro" id="IPR012677">
    <property type="entry name" value="Nucleotide-bd_a/b_plait_sf"/>
</dbReference>
<dbReference type="GO" id="GO:0005737">
    <property type="term" value="C:cytoplasm"/>
    <property type="evidence" value="ECO:0007669"/>
    <property type="project" value="TreeGrafter"/>
</dbReference>
<protein>
    <submittedName>
        <fullName evidence="4">Putative regulator of nonsense-mediated decay, UPF3</fullName>
    </submittedName>
</protein>
<dbReference type="GO" id="GO:0045727">
    <property type="term" value="P:positive regulation of translation"/>
    <property type="evidence" value="ECO:0007669"/>
    <property type="project" value="TreeGrafter"/>
</dbReference>
<dbReference type="Gramene" id="PRQ24313">
    <property type="protein sequence ID" value="PRQ24313"/>
    <property type="gene ID" value="RchiOBHm_Chr6g0271031"/>
</dbReference>
<evidence type="ECO:0000256" key="2">
    <source>
        <dbReference type="ARBA" id="ARBA00023242"/>
    </source>
</evidence>
<evidence type="ECO:0000256" key="1">
    <source>
        <dbReference type="ARBA" id="ARBA00004123"/>
    </source>
</evidence>
<dbReference type="GO" id="GO:0003729">
    <property type="term" value="F:mRNA binding"/>
    <property type="evidence" value="ECO:0007669"/>
    <property type="project" value="TreeGrafter"/>
</dbReference>
<accession>A0A2P6PQU6</accession>
<dbReference type="GO" id="GO:0005730">
    <property type="term" value="C:nucleolus"/>
    <property type="evidence" value="ECO:0007669"/>
    <property type="project" value="TreeGrafter"/>
</dbReference>
<dbReference type="AlphaFoldDB" id="A0A2P6PQU6"/>